<dbReference type="RefSeq" id="WP_198916614.1">
    <property type="nucleotide sequence ID" value="NZ_JAEKPD010000010.1"/>
</dbReference>
<dbReference type="PANTHER" id="PTHR46663:SF4">
    <property type="entry name" value="DIGUANYLATE CYCLASE DGCT-RELATED"/>
    <property type="match status" value="1"/>
</dbReference>
<sequence length="349" mass="37731">MSGVKLGAGALDTLLPMHLRFDDRGIVRHLGPGLARLAGKRKIVGQPVLDAFQWTRPSGIDTLQTLLSVAGQRLRLNFRAGRRVRLRGIVQPMEQGAGGIIDLALDLSELRDLGGAPLTRRDFSPTDPTVDILYLIEANNAAMAASRRLIDRLQGAKCQAETQAFTDMLTGLSNRRALDRVLDRLVESGEPFSLTHVDLDFFKKVNDTLGHAAGDYVLTVAATRLRDATRQTDTVARVGGDEFVVLFRGLTDPNTLNIIAGRIISSLEQPVNFEGKTCTISASLGTAISTHYSSPDVDRMMADADAALYTAKRAGRGQYRIAAPDTLQDSAGNDDRPALSRSDDAAARP</sequence>
<dbReference type="PANTHER" id="PTHR46663">
    <property type="entry name" value="DIGUANYLATE CYCLASE DGCT-RELATED"/>
    <property type="match status" value="1"/>
</dbReference>
<keyword evidence="4" id="KW-1185">Reference proteome</keyword>
<dbReference type="InterPro" id="IPR000160">
    <property type="entry name" value="GGDEF_dom"/>
</dbReference>
<dbReference type="Gene3D" id="3.30.450.260">
    <property type="entry name" value="Haem NO binding associated domain"/>
    <property type="match status" value="1"/>
</dbReference>
<dbReference type="Proteomes" id="UP000642488">
    <property type="component" value="Unassembled WGS sequence"/>
</dbReference>
<dbReference type="InterPro" id="IPR029787">
    <property type="entry name" value="Nucleotide_cyclase"/>
</dbReference>
<dbReference type="SUPFAM" id="SSF55073">
    <property type="entry name" value="Nucleotide cyclase"/>
    <property type="match status" value="1"/>
</dbReference>
<dbReference type="CDD" id="cd01949">
    <property type="entry name" value="GGDEF"/>
    <property type="match status" value="1"/>
</dbReference>
<feature type="region of interest" description="Disordered" evidence="1">
    <location>
        <begin position="320"/>
        <end position="349"/>
    </location>
</feature>
<evidence type="ECO:0000256" key="1">
    <source>
        <dbReference type="SAM" id="MobiDB-lite"/>
    </source>
</evidence>
<dbReference type="NCBIfam" id="TIGR00254">
    <property type="entry name" value="GGDEF"/>
    <property type="match status" value="1"/>
</dbReference>
<feature type="domain" description="GGDEF" evidence="2">
    <location>
        <begin position="190"/>
        <end position="324"/>
    </location>
</feature>
<protein>
    <submittedName>
        <fullName evidence="3">Diguanylate cyclase</fullName>
    </submittedName>
</protein>
<reference evidence="3" key="1">
    <citation type="submission" date="2020-12" db="EMBL/GenBank/DDBJ databases">
        <title>Bacterial taxonomy.</title>
        <authorList>
            <person name="Pan X."/>
        </authorList>
    </citation>
    <scope>NUCLEOTIDE SEQUENCE</scope>
    <source>
        <strain evidence="3">KCTC 52957</strain>
    </source>
</reference>
<accession>A0A934IJ07</accession>
<comment type="caution">
    <text evidence="3">The sequence shown here is derived from an EMBL/GenBank/DDBJ whole genome shotgun (WGS) entry which is preliminary data.</text>
</comment>
<evidence type="ECO:0000313" key="3">
    <source>
        <dbReference type="EMBL" id="MBJ3763445.1"/>
    </source>
</evidence>
<gene>
    <name evidence="3" type="ORF">ILP92_11880</name>
</gene>
<organism evidence="3 4">
    <name type="scientific">Palleronia pontilimi</name>
    <dbReference type="NCBI Taxonomy" id="1964209"/>
    <lineage>
        <taxon>Bacteria</taxon>
        <taxon>Pseudomonadati</taxon>
        <taxon>Pseudomonadota</taxon>
        <taxon>Alphaproteobacteria</taxon>
        <taxon>Rhodobacterales</taxon>
        <taxon>Roseobacteraceae</taxon>
        <taxon>Palleronia</taxon>
    </lineage>
</organism>
<dbReference type="AlphaFoldDB" id="A0A934IJ07"/>
<dbReference type="EMBL" id="JAEKPD010000010">
    <property type="protein sequence ID" value="MBJ3763445.1"/>
    <property type="molecule type" value="Genomic_DNA"/>
</dbReference>
<dbReference type="PROSITE" id="PS50887">
    <property type="entry name" value="GGDEF"/>
    <property type="match status" value="1"/>
</dbReference>
<dbReference type="Pfam" id="PF00990">
    <property type="entry name" value="GGDEF"/>
    <property type="match status" value="1"/>
</dbReference>
<dbReference type="SMART" id="SM00267">
    <property type="entry name" value="GGDEF"/>
    <property type="match status" value="1"/>
</dbReference>
<dbReference type="Gene3D" id="3.30.70.270">
    <property type="match status" value="1"/>
</dbReference>
<evidence type="ECO:0000259" key="2">
    <source>
        <dbReference type="PROSITE" id="PS50887"/>
    </source>
</evidence>
<feature type="compositionally biased region" description="Basic and acidic residues" evidence="1">
    <location>
        <begin position="333"/>
        <end position="349"/>
    </location>
</feature>
<proteinExistence type="predicted"/>
<name>A0A934IJ07_9RHOB</name>
<dbReference type="InterPro" id="IPR042463">
    <property type="entry name" value="HNOB_dom_associated_sf"/>
</dbReference>
<dbReference type="InterPro" id="IPR052163">
    <property type="entry name" value="DGC-Regulatory_Protein"/>
</dbReference>
<evidence type="ECO:0000313" key="4">
    <source>
        <dbReference type="Proteomes" id="UP000642488"/>
    </source>
</evidence>
<dbReference type="InterPro" id="IPR043128">
    <property type="entry name" value="Rev_trsase/Diguanyl_cyclase"/>
</dbReference>